<protein>
    <submittedName>
        <fullName evidence="2">Uncharacterized protein</fullName>
    </submittedName>
</protein>
<dbReference type="WBParaSite" id="sdigi.contig81.g3875.t1">
    <property type="protein sequence ID" value="sdigi.contig81.g3875.t1"/>
    <property type="gene ID" value="sdigi.contig81.g3875"/>
</dbReference>
<reference evidence="2" key="1">
    <citation type="submission" date="2022-11" db="UniProtKB">
        <authorList>
            <consortium name="WormBaseParasite"/>
        </authorList>
    </citation>
    <scope>IDENTIFICATION</scope>
</reference>
<proteinExistence type="predicted"/>
<dbReference type="AlphaFoldDB" id="A0A915Q7E8"/>
<dbReference type="Proteomes" id="UP000887581">
    <property type="component" value="Unplaced"/>
</dbReference>
<keyword evidence="1" id="KW-1185">Reference proteome</keyword>
<organism evidence="1 2">
    <name type="scientific">Setaria digitata</name>
    <dbReference type="NCBI Taxonomy" id="48799"/>
    <lineage>
        <taxon>Eukaryota</taxon>
        <taxon>Metazoa</taxon>
        <taxon>Ecdysozoa</taxon>
        <taxon>Nematoda</taxon>
        <taxon>Chromadorea</taxon>
        <taxon>Rhabditida</taxon>
        <taxon>Spirurina</taxon>
        <taxon>Spiruromorpha</taxon>
        <taxon>Filarioidea</taxon>
        <taxon>Setariidae</taxon>
        <taxon>Setaria</taxon>
    </lineage>
</organism>
<evidence type="ECO:0000313" key="1">
    <source>
        <dbReference type="Proteomes" id="UP000887581"/>
    </source>
</evidence>
<evidence type="ECO:0000313" key="2">
    <source>
        <dbReference type="WBParaSite" id="sdigi.contig81.g3875.t1"/>
    </source>
</evidence>
<sequence>MIWTEKEQKRRRQAGVKEYVRKLQQLHVTDHKRETED</sequence>
<name>A0A915Q7E8_9BILA</name>
<accession>A0A915Q7E8</accession>